<dbReference type="AlphaFoldDB" id="A0A9P9IZ45"/>
<organism evidence="3 4">
    <name type="scientific">Dactylonectria macrodidyma</name>
    <dbReference type="NCBI Taxonomy" id="307937"/>
    <lineage>
        <taxon>Eukaryota</taxon>
        <taxon>Fungi</taxon>
        <taxon>Dikarya</taxon>
        <taxon>Ascomycota</taxon>
        <taxon>Pezizomycotina</taxon>
        <taxon>Sordariomycetes</taxon>
        <taxon>Hypocreomycetidae</taxon>
        <taxon>Hypocreales</taxon>
        <taxon>Nectriaceae</taxon>
        <taxon>Dactylonectria</taxon>
    </lineage>
</organism>
<accession>A0A9P9IZ45</accession>
<evidence type="ECO:0000313" key="3">
    <source>
        <dbReference type="EMBL" id="KAH7136250.1"/>
    </source>
</evidence>
<protein>
    <recommendedName>
        <fullName evidence="2">Apple domain-containing protein</fullName>
    </recommendedName>
</protein>
<evidence type="ECO:0000313" key="4">
    <source>
        <dbReference type="Proteomes" id="UP000738349"/>
    </source>
</evidence>
<dbReference type="InterPro" id="IPR003609">
    <property type="entry name" value="Pan_app"/>
</dbReference>
<dbReference type="EMBL" id="JAGMUV010000013">
    <property type="protein sequence ID" value="KAH7136250.1"/>
    <property type="molecule type" value="Genomic_DNA"/>
</dbReference>
<sequence>MRLLTVLELLATMLPLVSSTPFDFSEMEGVEELPFNPPEDRLPRKQTWDYSEGQEPRRIRIMSCGLRGEGRQNPKPAVSTPAAGGFRRCSALCKKSPGCESWSHSVKGCDIYNATVEGNVELDPKAKTYFYDVECPLYSITGVLRLDKEDGTRVGYVSKAFNNFGQWLVTKAPANALAVLIHIPKKGHKAKVPRQDYKVKDVDVHQLNSMDYKDLDHFSAVVGYSTTNASIGENLHNYAVLAASTGVTVNSTAQKAVNSYTRATNDKRKVESAIWNLDMHSLEIKLQWINEEGSKPETFLVHVSQSGGVLATTGDTDLFDQTFKGTSPKVKMTLEMR</sequence>
<reference evidence="3" key="1">
    <citation type="journal article" date="2021" name="Nat. Commun.">
        <title>Genetic determinants of endophytism in the Arabidopsis root mycobiome.</title>
        <authorList>
            <person name="Mesny F."/>
            <person name="Miyauchi S."/>
            <person name="Thiergart T."/>
            <person name="Pickel B."/>
            <person name="Atanasova L."/>
            <person name="Karlsson M."/>
            <person name="Huettel B."/>
            <person name="Barry K.W."/>
            <person name="Haridas S."/>
            <person name="Chen C."/>
            <person name="Bauer D."/>
            <person name="Andreopoulos W."/>
            <person name="Pangilinan J."/>
            <person name="LaButti K."/>
            <person name="Riley R."/>
            <person name="Lipzen A."/>
            <person name="Clum A."/>
            <person name="Drula E."/>
            <person name="Henrissat B."/>
            <person name="Kohler A."/>
            <person name="Grigoriev I.V."/>
            <person name="Martin F.M."/>
            <person name="Hacquard S."/>
        </authorList>
    </citation>
    <scope>NUCLEOTIDE SEQUENCE</scope>
    <source>
        <strain evidence="3">MPI-CAGE-AT-0147</strain>
    </source>
</reference>
<evidence type="ECO:0000259" key="2">
    <source>
        <dbReference type="PROSITE" id="PS50948"/>
    </source>
</evidence>
<dbReference type="OrthoDB" id="439917at2759"/>
<dbReference type="PROSITE" id="PS50948">
    <property type="entry name" value="PAN"/>
    <property type="match status" value="1"/>
</dbReference>
<feature type="chain" id="PRO_5040203722" description="Apple domain-containing protein" evidence="1">
    <location>
        <begin position="20"/>
        <end position="337"/>
    </location>
</feature>
<gene>
    <name evidence="3" type="ORF">EDB81DRAFT_901968</name>
</gene>
<feature type="signal peptide" evidence="1">
    <location>
        <begin position="1"/>
        <end position="19"/>
    </location>
</feature>
<keyword evidence="1" id="KW-0732">Signal</keyword>
<keyword evidence="4" id="KW-1185">Reference proteome</keyword>
<name>A0A9P9IZ45_9HYPO</name>
<feature type="domain" description="Apple" evidence="2">
    <location>
        <begin position="64"/>
        <end position="135"/>
    </location>
</feature>
<proteinExistence type="predicted"/>
<comment type="caution">
    <text evidence="3">The sequence shown here is derived from an EMBL/GenBank/DDBJ whole genome shotgun (WGS) entry which is preliminary data.</text>
</comment>
<dbReference type="Proteomes" id="UP000738349">
    <property type="component" value="Unassembled WGS sequence"/>
</dbReference>
<evidence type="ECO:0000256" key="1">
    <source>
        <dbReference type="SAM" id="SignalP"/>
    </source>
</evidence>